<name>A0A9P5JV81_9AGAM</name>
<organism evidence="2 3">
    <name type="scientific">Russula ochroleuca</name>
    <dbReference type="NCBI Taxonomy" id="152965"/>
    <lineage>
        <taxon>Eukaryota</taxon>
        <taxon>Fungi</taxon>
        <taxon>Dikarya</taxon>
        <taxon>Basidiomycota</taxon>
        <taxon>Agaricomycotina</taxon>
        <taxon>Agaricomycetes</taxon>
        <taxon>Russulales</taxon>
        <taxon>Russulaceae</taxon>
        <taxon>Russula</taxon>
    </lineage>
</organism>
<reference evidence="2" key="2">
    <citation type="journal article" date="2020" name="Nat. Commun.">
        <title>Large-scale genome sequencing of mycorrhizal fungi provides insights into the early evolution of symbiotic traits.</title>
        <authorList>
            <person name="Miyauchi S."/>
            <person name="Kiss E."/>
            <person name="Kuo A."/>
            <person name="Drula E."/>
            <person name="Kohler A."/>
            <person name="Sanchez-Garcia M."/>
            <person name="Morin E."/>
            <person name="Andreopoulos B."/>
            <person name="Barry K.W."/>
            <person name="Bonito G."/>
            <person name="Buee M."/>
            <person name="Carver A."/>
            <person name="Chen C."/>
            <person name="Cichocki N."/>
            <person name="Clum A."/>
            <person name="Culley D."/>
            <person name="Crous P.W."/>
            <person name="Fauchery L."/>
            <person name="Girlanda M."/>
            <person name="Hayes R.D."/>
            <person name="Keri Z."/>
            <person name="LaButti K."/>
            <person name="Lipzen A."/>
            <person name="Lombard V."/>
            <person name="Magnuson J."/>
            <person name="Maillard F."/>
            <person name="Murat C."/>
            <person name="Nolan M."/>
            <person name="Ohm R.A."/>
            <person name="Pangilinan J."/>
            <person name="Pereira M.F."/>
            <person name="Perotto S."/>
            <person name="Peter M."/>
            <person name="Pfister S."/>
            <person name="Riley R."/>
            <person name="Sitrit Y."/>
            <person name="Stielow J.B."/>
            <person name="Szollosi G."/>
            <person name="Zifcakova L."/>
            <person name="Stursova M."/>
            <person name="Spatafora J.W."/>
            <person name="Tedersoo L."/>
            <person name="Vaario L.M."/>
            <person name="Yamada A."/>
            <person name="Yan M."/>
            <person name="Wang P."/>
            <person name="Xu J."/>
            <person name="Bruns T."/>
            <person name="Baldrian P."/>
            <person name="Vilgalys R."/>
            <person name="Dunand C."/>
            <person name="Henrissat B."/>
            <person name="Grigoriev I.V."/>
            <person name="Hibbett D."/>
            <person name="Nagy L.G."/>
            <person name="Martin F.M."/>
        </authorList>
    </citation>
    <scope>NUCLEOTIDE SEQUENCE</scope>
    <source>
        <strain evidence="2">Prilba</strain>
    </source>
</reference>
<keyword evidence="1" id="KW-1133">Transmembrane helix</keyword>
<gene>
    <name evidence="2" type="ORF">DFH94DRAFT_781685</name>
</gene>
<feature type="transmembrane region" description="Helical" evidence="1">
    <location>
        <begin position="78"/>
        <end position="99"/>
    </location>
</feature>
<keyword evidence="1" id="KW-0812">Transmembrane</keyword>
<evidence type="ECO:0008006" key="4">
    <source>
        <dbReference type="Google" id="ProtNLM"/>
    </source>
</evidence>
<sequence length="144" mass="16627">MNHKNDPGLTTLLPYNQKTRFGVITIPSSLSACTHTLVHLSLLLLQLCASLPSSTCQSSFLPSRSGLSHTPEGRVKVLSLKVCQLFFFIALFLVQLRVVDRYQPRWRFRVRFWSLKCTSSTPPLERRKLQFLRKKSPREWRVPS</sequence>
<keyword evidence="3" id="KW-1185">Reference proteome</keyword>
<accession>A0A9P5JV81</accession>
<feature type="transmembrane region" description="Helical" evidence="1">
    <location>
        <begin position="21"/>
        <end position="45"/>
    </location>
</feature>
<reference evidence="2" key="1">
    <citation type="submission" date="2019-10" db="EMBL/GenBank/DDBJ databases">
        <authorList>
            <consortium name="DOE Joint Genome Institute"/>
            <person name="Kuo A."/>
            <person name="Miyauchi S."/>
            <person name="Kiss E."/>
            <person name="Drula E."/>
            <person name="Kohler A."/>
            <person name="Sanchez-Garcia M."/>
            <person name="Andreopoulos B."/>
            <person name="Barry K.W."/>
            <person name="Bonito G."/>
            <person name="Buee M."/>
            <person name="Carver A."/>
            <person name="Chen C."/>
            <person name="Cichocki N."/>
            <person name="Clum A."/>
            <person name="Culley D."/>
            <person name="Crous P.W."/>
            <person name="Fauchery L."/>
            <person name="Girlanda M."/>
            <person name="Hayes R."/>
            <person name="Keri Z."/>
            <person name="LaButti K."/>
            <person name="Lipzen A."/>
            <person name="Lombard V."/>
            <person name="Magnuson J."/>
            <person name="Maillard F."/>
            <person name="Morin E."/>
            <person name="Murat C."/>
            <person name="Nolan M."/>
            <person name="Ohm R."/>
            <person name="Pangilinan J."/>
            <person name="Pereira M."/>
            <person name="Perotto S."/>
            <person name="Peter M."/>
            <person name="Riley R."/>
            <person name="Sitrit Y."/>
            <person name="Stielow B."/>
            <person name="Szollosi G."/>
            <person name="Zifcakova L."/>
            <person name="Stursova M."/>
            <person name="Spatafora J.W."/>
            <person name="Tedersoo L."/>
            <person name="Vaario L.-M."/>
            <person name="Yamada A."/>
            <person name="Yan M."/>
            <person name="Wang P."/>
            <person name="Xu J."/>
            <person name="Bruns T."/>
            <person name="Baldrian P."/>
            <person name="Vilgalys R."/>
            <person name="Henrissat B."/>
            <person name="Grigoriev I.V."/>
            <person name="Hibbett D."/>
            <person name="Nagy L.G."/>
            <person name="Martin F.M."/>
        </authorList>
    </citation>
    <scope>NUCLEOTIDE SEQUENCE</scope>
    <source>
        <strain evidence="2">Prilba</strain>
    </source>
</reference>
<dbReference type="PROSITE" id="PS51257">
    <property type="entry name" value="PROKAR_LIPOPROTEIN"/>
    <property type="match status" value="1"/>
</dbReference>
<dbReference type="Proteomes" id="UP000759537">
    <property type="component" value="Unassembled WGS sequence"/>
</dbReference>
<evidence type="ECO:0000256" key="1">
    <source>
        <dbReference type="SAM" id="Phobius"/>
    </source>
</evidence>
<evidence type="ECO:0000313" key="3">
    <source>
        <dbReference type="Proteomes" id="UP000759537"/>
    </source>
</evidence>
<evidence type="ECO:0000313" key="2">
    <source>
        <dbReference type="EMBL" id="KAF8466071.1"/>
    </source>
</evidence>
<proteinExistence type="predicted"/>
<keyword evidence="1" id="KW-0472">Membrane</keyword>
<dbReference type="AlphaFoldDB" id="A0A9P5JV81"/>
<dbReference type="EMBL" id="WHVB01000043">
    <property type="protein sequence ID" value="KAF8466071.1"/>
    <property type="molecule type" value="Genomic_DNA"/>
</dbReference>
<protein>
    <recommendedName>
        <fullName evidence="4">Transmembrane protein</fullName>
    </recommendedName>
</protein>
<comment type="caution">
    <text evidence="2">The sequence shown here is derived from an EMBL/GenBank/DDBJ whole genome shotgun (WGS) entry which is preliminary data.</text>
</comment>